<keyword evidence="1" id="KW-0472">Membrane</keyword>
<evidence type="ECO:0000256" key="1">
    <source>
        <dbReference type="SAM" id="Phobius"/>
    </source>
</evidence>
<evidence type="ECO:0000313" key="2">
    <source>
        <dbReference type="EMBL" id="CAJ1953606.1"/>
    </source>
</evidence>
<dbReference type="AlphaFoldDB" id="A0AAD2FVQ9"/>
<sequence length="590" mass="64796">MSEGVIPPQEPQIIIDTDDDSALTQDQQDERRMSVSELSLPFLLKGLFGLNGLTLALQSLSLMYIVNTQVAMPVSLLPSYGAIAFLPCSLKSIYGYLSQYGERMHLFVVLLMANSLCLVCTALIPEGGVFLAFLWGFLRGITDSWAEFILGLSLVDHAVKHGTDDPKTFDLLSSQFQAEASTMRNLGTMLSSIFACALFLARQLYSPEQEQLSGSVAKGLLYATALFQLTGALVACSFWQNMANHLPTPNDDSGFHRINQVDDSFRQMEETTTDEASALMDEEGSFPSYTSESTDGEFHDDDEVEAIPRSSIFNWVLVALLQTIILCMGLKDPIIEHTSHLIWAFFVSAIFLLIVMMSIAMYSQSLWKSSHRVGLFLVLRHAIPSDGMVLGAFYYGVFQSAPLLLQLLSLVNRVVSTLSSWSYGKFFSKYSSGNNFLAVIAGTTLLAAVANLTNLFVFENVTSAHIFWVVLAVQAVTTFCKNWSFLPDVVLATKSLSGTVCAMDSSEPRLESRGRQDKKRSMRIGVEYGTLVSCIDFGDQIGAVAAGPMVAALGVSRENDWRNLGSFIVFSGMFTVASIGLIKLIHKRVP</sequence>
<feature type="transmembrane region" description="Helical" evidence="1">
    <location>
        <begin position="77"/>
        <end position="97"/>
    </location>
</feature>
<feature type="transmembrane region" description="Helical" evidence="1">
    <location>
        <begin position="220"/>
        <end position="240"/>
    </location>
</feature>
<accession>A0AAD2FVQ9</accession>
<feature type="transmembrane region" description="Helical" evidence="1">
    <location>
        <begin position="465"/>
        <end position="486"/>
    </location>
</feature>
<feature type="transmembrane region" description="Helical" evidence="1">
    <location>
        <begin position="564"/>
        <end position="585"/>
    </location>
</feature>
<feature type="transmembrane region" description="Helical" evidence="1">
    <location>
        <begin position="312"/>
        <end position="330"/>
    </location>
</feature>
<comment type="caution">
    <text evidence="2">The sequence shown here is derived from an EMBL/GenBank/DDBJ whole genome shotgun (WGS) entry which is preliminary data.</text>
</comment>
<feature type="transmembrane region" description="Helical" evidence="1">
    <location>
        <begin position="182"/>
        <end position="200"/>
    </location>
</feature>
<dbReference type="EMBL" id="CAKOGP040001836">
    <property type="protein sequence ID" value="CAJ1953606.1"/>
    <property type="molecule type" value="Genomic_DNA"/>
</dbReference>
<keyword evidence="3" id="KW-1185">Reference proteome</keyword>
<gene>
    <name evidence="2" type="ORF">CYCCA115_LOCUS14206</name>
</gene>
<name>A0AAD2FVQ9_9STRA</name>
<evidence type="ECO:0000313" key="3">
    <source>
        <dbReference type="Proteomes" id="UP001295423"/>
    </source>
</evidence>
<feature type="transmembrane region" description="Helical" evidence="1">
    <location>
        <begin position="42"/>
        <end position="65"/>
    </location>
</feature>
<protein>
    <submittedName>
        <fullName evidence="2">Uncharacterized protein</fullName>
    </submittedName>
</protein>
<feature type="transmembrane region" description="Helical" evidence="1">
    <location>
        <begin position="109"/>
        <end position="138"/>
    </location>
</feature>
<keyword evidence="1" id="KW-0812">Transmembrane</keyword>
<proteinExistence type="predicted"/>
<dbReference type="Proteomes" id="UP001295423">
    <property type="component" value="Unassembled WGS sequence"/>
</dbReference>
<reference evidence="2" key="1">
    <citation type="submission" date="2023-08" db="EMBL/GenBank/DDBJ databases">
        <authorList>
            <person name="Audoor S."/>
            <person name="Bilcke G."/>
        </authorList>
    </citation>
    <scope>NUCLEOTIDE SEQUENCE</scope>
</reference>
<feature type="transmembrane region" description="Helical" evidence="1">
    <location>
        <begin position="342"/>
        <end position="362"/>
    </location>
</feature>
<feature type="transmembrane region" description="Helical" evidence="1">
    <location>
        <begin position="374"/>
        <end position="396"/>
    </location>
</feature>
<keyword evidence="1" id="KW-1133">Transmembrane helix</keyword>
<organism evidence="2 3">
    <name type="scientific">Cylindrotheca closterium</name>
    <dbReference type="NCBI Taxonomy" id="2856"/>
    <lineage>
        <taxon>Eukaryota</taxon>
        <taxon>Sar</taxon>
        <taxon>Stramenopiles</taxon>
        <taxon>Ochrophyta</taxon>
        <taxon>Bacillariophyta</taxon>
        <taxon>Bacillariophyceae</taxon>
        <taxon>Bacillariophycidae</taxon>
        <taxon>Bacillariales</taxon>
        <taxon>Bacillariaceae</taxon>
        <taxon>Cylindrotheca</taxon>
    </lineage>
</organism>
<feature type="transmembrane region" description="Helical" evidence="1">
    <location>
        <begin position="436"/>
        <end position="458"/>
    </location>
</feature>